<protein>
    <submittedName>
        <fullName evidence="1">Uncharacterized protein</fullName>
    </submittedName>
</protein>
<feature type="non-terminal residue" evidence="1">
    <location>
        <position position="113"/>
    </location>
</feature>
<dbReference type="EMBL" id="GEMB01007798">
    <property type="protein sequence ID" value="JAR95651.1"/>
    <property type="molecule type" value="Transcribed_RNA"/>
</dbReference>
<evidence type="ECO:0000313" key="1">
    <source>
        <dbReference type="EMBL" id="JAR95651.1"/>
    </source>
</evidence>
<proteinExistence type="predicted"/>
<accession>A0A170U7C2</accession>
<sequence>MAEQVYFRLVPGCRGNFAVTIFLRNGEDSGECCKRNYTKVSNCSCNWDNDILLCSFSNILPGNYCVTVELEDPRCARPTLWANSAKSCQWSNVYNITESNSSMLPFKPPSVRL</sequence>
<reference evidence="1" key="2">
    <citation type="journal article" date="2017" name="J. Med. Entomol.">
        <title>Transcriptome Analysis of the Triatoma infestans (Hemiptera: Reduviidae) Integument.</title>
        <authorList>
            <person name="Calderon-Fernandez G.M."/>
            <person name="Moriconi D.E."/>
            <person name="Dulbecco A.B."/>
            <person name="Juarez M.P."/>
        </authorList>
    </citation>
    <scope>NUCLEOTIDE SEQUENCE</scope>
    <source>
        <strain evidence="1">Int1</strain>
        <tissue evidence="1">Integument</tissue>
    </source>
</reference>
<reference evidence="1" key="1">
    <citation type="submission" date="2016-04" db="EMBL/GenBank/DDBJ databases">
        <authorList>
            <person name="Calderon-Fernandez G.M.Sr."/>
        </authorList>
    </citation>
    <scope>NUCLEOTIDE SEQUENCE</scope>
    <source>
        <strain evidence="1">Int1</strain>
        <tissue evidence="1">Integument</tissue>
    </source>
</reference>
<organism evidence="1">
    <name type="scientific">Triatoma infestans</name>
    <name type="common">Assassin bug</name>
    <dbReference type="NCBI Taxonomy" id="30076"/>
    <lineage>
        <taxon>Eukaryota</taxon>
        <taxon>Metazoa</taxon>
        <taxon>Ecdysozoa</taxon>
        <taxon>Arthropoda</taxon>
        <taxon>Hexapoda</taxon>
        <taxon>Insecta</taxon>
        <taxon>Pterygota</taxon>
        <taxon>Neoptera</taxon>
        <taxon>Paraneoptera</taxon>
        <taxon>Hemiptera</taxon>
        <taxon>Heteroptera</taxon>
        <taxon>Panheteroptera</taxon>
        <taxon>Cimicomorpha</taxon>
        <taxon>Reduviidae</taxon>
        <taxon>Triatominae</taxon>
        <taxon>Triatoma</taxon>
    </lineage>
</organism>
<dbReference type="AlphaFoldDB" id="A0A170U7C2"/>
<name>A0A170U7C2_TRIIF</name>